<name>A0A9K3EKF5_HELAN</name>
<accession>A0A9K3EKF5</accession>
<evidence type="ECO:0000313" key="1">
    <source>
        <dbReference type="EMBL" id="KAF5774860.1"/>
    </source>
</evidence>
<evidence type="ECO:0000313" key="2">
    <source>
        <dbReference type="Proteomes" id="UP000215914"/>
    </source>
</evidence>
<dbReference type="OrthoDB" id="2617878at2759"/>
<dbReference type="PANTHER" id="PTHR36482:SF7">
    <property type="entry name" value="OS04G0308500 PROTEIN"/>
    <property type="match status" value="1"/>
</dbReference>
<proteinExistence type="predicted"/>
<gene>
    <name evidence="1" type="ORF">HanXRQr2_Chr13g0605511</name>
</gene>
<reference evidence="1" key="1">
    <citation type="journal article" date="2017" name="Nature">
        <title>The sunflower genome provides insights into oil metabolism, flowering and Asterid evolution.</title>
        <authorList>
            <person name="Badouin H."/>
            <person name="Gouzy J."/>
            <person name="Grassa C.J."/>
            <person name="Murat F."/>
            <person name="Staton S.E."/>
            <person name="Cottret L."/>
            <person name="Lelandais-Briere C."/>
            <person name="Owens G.L."/>
            <person name="Carrere S."/>
            <person name="Mayjonade B."/>
            <person name="Legrand L."/>
            <person name="Gill N."/>
            <person name="Kane N.C."/>
            <person name="Bowers J.E."/>
            <person name="Hubner S."/>
            <person name="Bellec A."/>
            <person name="Berard A."/>
            <person name="Berges H."/>
            <person name="Blanchet N."/>
            <person name="Boniface M.C."/>
            <person name="Brunel D."/>
            <person name="Catrice O."/>
            <person name="Chaidir N."/>
            <person name="Claudel C."/>
            <person name="Donnadieu C."/>
            <person name="Faraut T."/>
            <person name="Fievet G."/>
            <person name="Helmstetter N."/>
            <person name="King M."/>
            <person name="Knapp S.J."/>
            <person name="Lai Z."/>
            <person name="Le Paslier M.C."/>
            <person name="Lippi Y."/>
            <person name="Lorenzon L."/>
            <person name="Mandel J.R."/>
            <person name="Marage G."/>
            <person name="Marchand G."/>
            <person name="Marquand E."/>
            <person name="Bret-Mestries E."/>
            <person name="Morien E."/>
            <person name="Nambeesan S."/>
            <person name="Nguyen T."/>
            <person name="Pegot-Espagnet P."/>
            <person name="Pouilly N."/>
            <person name="Raftis F."/>
            <person name="Sallet E."/>
            <person name="Schiex T."/>
            <person name="Thomas J."/>
            <person name="Vandecasteele C."/>
            <person name="Vares D."/>
            <person name="Vear F."/>
            <person name="Vautrin S."/>
            <person name="Crespi M."/>
            <person name="Mangin B."/>
            <person name="Burke J.M."/>
            <person name="Salse J."/>
            <person name="Munos S."/>
            <person name="Vincourt P."/>
            <person name="Rieseberg L.H."/>
            <person name="Langlade N.B."/>
        </authorList>
    </citation>
    <scope>NUCLEOTIDE SEQUENCE</scope>
    <source>
        <tissue evidence="1">Leaves</tissue>
    </source>
</reference>
<dbReference type="AlphaFoldDB" id="A0A9K3EKF5"/>
<dbReference type="InterPro" id="IPR053085">
    <property type="entry name" value="Jasmonate-induced_protein"/>
</dbReference>
<dbReference type="PANTHER" id="PTHR36482">
    <property type="entry name" value="OSJNBA0024J22.15 PROTEIN"/>
    <property type="match status" value="1"/>
</dbReference>
<dbReference type="InterPro" id="IPR049065">
    <property type="entry name" value="Nakanori"/>
</dbReference>
<comment type="caution">
    <text evidence="1">The sequence shown here is derived from an EMBL/GenBank/DDBJ whole genome shotgun (WGS) entry which is preliminary data.</text>
</comment>
<organism evidence="1 2">
    <name type="scientific">Helianthus annuus</name>
    <name type="common">Common sunflower</name>
    <dbReference type="NCBI Taxonomy" id="4232"/>
    <lineage>
        <taxon>Eukaryota</taxon>
        <taxon>Viridiplantae</taxon>
        <taxon>Streptophyta</taxon>
        <taxon>Embryophyta</taxon>
        <taxon>Tracheophyta</taxon>
        <taxon>Spermatophyta</taxon>
        <taxon>Magnoliopsida</taxon>
        <taxon>eudicotyledons</taxon>
        <taxon>Gunneridae</taxon>
        <taxon>Pentapetalae</taxon>
        <taxon>asterids</taxon>
        <taxon>campanulids</taxon>
        <taxon>Asterales</taxon>
        <taxon>Asteraceae</taxon>
        <taxon>Asteroideae</taxon>
        <taxon>Heliantheae alliance</taxon>
        <taxon>Heliantheae</taxon>
        <taxon>Helianthus</taxon>
    </lineage>
</organism>
<dbReference type="Proteomes" id="UP000215914">
    <property type="component" value="Unassembled WGS sequence"/>
</dbReference>
<protein>
    <submittedName>
        <fullName evidence="1">Uncharacterized protein</fullName>
    </submittedName>
</protein>
<dbReference type="Gramene" id="mRNA:HanXRQr2_Chr13g0605511">
    <property type="protein sequence ID" value="mRNA:HanXRQr2_Chr13g0605511"/>
    <property type="gene ID" value="HanXRQr2_Chr13g0605511"/>
</dbReference>
<dbReference type="EMBL" id="MNCJ02000328">
    <property type="protein sequence ID" value="KAF5774860.1"/>
    <property type="molecule type" value="Genomic_DNA"/>
</dbReference>
<dbReference type="Gene3D" id="2.60.270.50">
    <property type="match status" value="1"/>
</dbReference>
<keyword evidence="2" id="KW-1185">Reference proteome</keyword>
<dbReference type="Pfam" id="PF21230">
    <property type="entry name" value="Nakanori"/>
    <property type="match status" value="1"/>
</dbReference>
<sequence length="202" mass="22012">MAATAVRVFGRPITQGTRTQRAQAAKNYQNADGKLDQVLQASIHSQKAAAGGANAATVSTTLGRIYNATGDPVTYVTAYDWEGKMIGQYPVNIQNGQWAIFEHVGTRGSNRQGSIGALVYNIQECCDSIIAWNNPWNRKNTAYCEMNDPGYYDDPTVRDAFLEKLKASGTECQASFEGYATKVSIDAEGNTPTFSAIFYLDI</sequence>
<reference evidence="1" key="2">
    <citation type="submission" date="2020-06" db="EMBL/GenBank/DDBJ databases">
        <title>Helianthus annuus Genome sequencing and assembly Release 2.</title>
        <authorList>
            <person name="Gouzy J."/>
            <person name="Langlade N."/>
            <person name="Munos S."/>
        </authorList>
    </citation>
    <scope>NUCLEOTIDE SEQUENCE</scope>
    <source>
        <tissue evidence="1">Leaves</tissue>
    </source>
</reference>